<evidence type="ECO:0000313" key="4">
    <source>
        <dbReference type="Proteomes" id="UP001054889"/>
    </source>
</evidence>
<dbReference type="InterPro" id="IPR055414">
    <property type="entry name" value="LRR_R13L4/SHOC2-like"/>
</dbReference>
<gene>
    <name evidence="3" type="primary">gb13675</name>
    <name evidence="3" type="ORF">PR202_gb13675</name>
</gene>
<reference evidence="3" key="2">
    <citation type="submission" date="2021-12" db="EMBL/GenBank/DDBJ databases">
        <title>Resequencing data analysis of finger millet.</title>
        <authorList>
            <person name="Hatakeyama M."/>
            <person name="Aluri S."/>
            <person name="Balachadran M.T."/>
            <person name="Sivarajan S.R."/>
            <person name="Poveda L."/>
            <person name="Shimizu-Inatsugi R."/>
            <person name="Schlapbach R."/>
            <person name="Sreeman S.M."/>
            <person name="Shimizu K.K."/>
        </authorList>
    </citation>
    <scope>NUCLEOTIDE SEQUENCE</scope>
</reference>
<keyword evidence="1" id="KW-0677">Repeat</keyword>
<evidence type="ECO:0000256" key="1">
    <source>
        <dbReference type="ARBA" id="ARBA00022737"/>
    </source>
</evidence>
<evidence type="ECO:0000259" key="2">
    <source>
        <dbReference type="Pfam" id="PF23598"/>
    </source>
</evidence>
<protein>
    <recommendedName>
        <fullName evidence="2">Disease resistance R13L4/SHOC-2-like LRR domain-containing protein</fullName>
    </recommendedName>
</protein>
<dbReference type="InterPro" id="IPR032675">
    <property type="entry name" value="LRR_dom_sf"/>
</dbReference>
<dbReference type="EMBL" id="BQKI01000078">
    <property type="protein sequence ID" value="GJN25799.1"/>
    <property type="molecule type" value="Genomic_DNA"/>
</dbReference>
<dbReference type="Proteomes" id="UP001054889">
    <property type="component" value="Unassembled WGS sequence"/>
</dbReference>
<feature type="domain" description="Disease resistance R13L4/SHOC-2-like LRR" evidence="2">
    <location>
        <begin position="106"/>
        <end position="330"/>
    </location>
</feature>
<dbReference type="Pfam" id="PF23598">
    <property type="entry name" value="LRR_14"/>
    <property type="match status" value="1"/>
</dbReference>
<dbReference type="Gene3D" id="3.80.10.10">
    <property type="entry name" value="Ribonuclease Inhibitor"/>
    <property type="match status" value="2"/>
</dbReference>
<proteinExistence type="predicted"/>
<dbReference type="AlphaFoldDB" id="A0AAV5EQU7"/>
<dbReference type="SUPFAM" id="SSF52058">
    <property type="entry name" value="L domain-like"/>
    <property type="match status" value="1"/>
</dbReference>
<keyword evidence="4" id="KW-1185">Reference proteome</keyword>
<organism evidence="3 4">
    <name type="scientific">Eleusine coracana subsp. coracana</name>
    <dbReference type="NCBI Taxonomy" id="191504"/>
    <lineage>
        <taxon>Eukaryota</taxon>
        <taxon>Viridiplantae</taxon>
        <taxon>Streptophyta</taxon>
        <taxon>Embryophyta</taxon>
        <taxon>Tracheophyta</taxon>
        <taxon>Spermatophyta</taxon>
        <taxon>Magnoliopsida</taxon>
        <taxon>Liliopsida</taxon>
        <taxon>Poales</taxon>
        <taxon>Poaceae</taxon>
        <taxon>PACMAD clade</taxon>
        <taxon>Chloridoideae</taxon>
        <taxon>Cynodonteae</taxon>
        <taxon>Eleusininae</taxon>
        <taxon>Eleusine</taxon>
    </lineage>
</organism>
<name>A0AAV5EQU7_ELECO</name>
<accession>A0AAV5EQU7</accession>
<evidence type="ECO:0000313" key="3">
    <source>
        <dbReference type="EMBL" id="GJN25799.1"/>
    </source>
</evidence>
<comment type="caution">
    <text evidence="3">The sequence shown here is derived from an EMBL/GenBank/DDBJ whole genome shotgun (WGS) entry which is preliminary data.</text>
</comment>
<reference evidence="3" key="1">
    <citation type="journal article" date="2018" name="DNA Res.">
        <title>Multiple hybrid de novo genome assembly of finger millet, an orphan allotetraploid crop.</title>
        <authorList>
            <person name="Hatakeyama M."/>
            <person name="Aluri S."/>
            <person name="Balachadran M.T."/>
            <person name="Sivarajan S.R."/>
            <person name="Patrignani A."/>
            <person name="Gruter S."/>
            <person name="Poveda L."/>
            <person name="Shimizu-Inatsugi R."/>
            <person name="Baeten J."/>
            <person name="Francoijs K.J."/>
            <person name="Nataraja K.N."/>
            <person name="Reddy Y.A.N."/>
            <person name="Phadnis S."/>
            <person name="Ravikumar R.L."/>
            <person name="Schlapbach R."/>
            <person name="Sreeman S.M."/>
            <person name="Shimizu K.K."/>
        </authorList>
    </citation>
    <scope>NUCLEOTIDE SEQUENCE</scope>
</reference>
<dbReference type="PANTHER" id="PTHR47186">
    <property type="entry name" value="LEUCINE-RICH REPEAT-CONTAINING PROTEIN 57"/>
    <property type="match status" value="1"/>
</dbReference>
<sequence>MEDTTQEYYYELISGNLLLPKPEYFDQDRCKMHDLLRQLGLHLSREECFIGDPRSLEGKSVAKLRRVSLVTDRDMVLLPNLDKQQFKARTFINFCVKSLEVDHSVFHRLLYVRILDLSRSNLQNIPAYIGRLIHLRLLSLNNSSIICLPESIGSLRNLQILNLQFCNALHCLPLAVTRLCNLLRLGLKGTPINQVPKGIDRLKFLNDIEGFPLGGSGGNSSRIQNGWHLDDLGPLLQLRRLHMVKVERAAPDRANSQLEDKDHLKFVKLLCTEHTNVSSSAQDVENIEKIFEHLIPPRKLEKLIIEGFFGQRYPTWLATGHLSSMQLLHLINCKSCCNFQQLGNSPLKYLKINATTAIIKIGPEIVGCGVRGRNSAEVVAFPKLEILIIEDMPNWKDWTFVVKGETTTIGMAVGDDGAKMKQIRESPPPRMQLLPRLKELVLVRCPNLRALPWQLGQEATSLKEILLRDMNGLKVVENLPFLAEELVIVGCEDLEKVSNLCRARRLHVQLCPNLRCVEKLHNLQQLFLTEDMQKVSSMWLPGLQEERHQRQCKDLDVYNW</sequence>
<dbReference type="PANTHER" id="PTHR47186:SF51">
    <property type="entry name" value="NB-ARC DOMAIN-CONTAINING PROTEIN"/>
    <property type="match status" value="1"/>
</dbReference>